<sequence>MMALLMMGGIGMGMAMGYYGMSKLYEKLDGLHEEMQSLSMRASGISQSLVTIERRLDEAGGLVRDRMRHLQQRLWCLRGWVLMRWSEHPCPTSMRVSKMRNWLLIKNDAMRVGCHQDHEIMWAGICTLTYTSTFSMMVSFMLCSDEEVQSHGIYSTMNDEGKSRDKILNEIKANIDAAMECGLMAMVEPGMDQWDQLMRRDSPMRFQMRLMELMEDIHAMRSDERWPGTHNLELMSGIGDQFFDFDALDELYQAMDEHHESASWHEWDAVDELYEALAGATFEEEVDDMRFQFHGGMNLEDAMDELYEAMAGDTFEEDHHEAASWHEWDAVDELYESMAGAAFDEEHHEAASWHGWMAMEEMGQGFITSDGKLIEARDEAAAKLHQEIVVRKHPGGRPKKDELRGVAGGHKSNVRMKGAHGVHGQEKAKTQRVRASGAGAKIEFPELYESAKHWLEAERAHGHVVLPRHVSWKYESSLDQEIARLEVVMKDEENPQQQRLLKDRIDRGKRQKKSLEKPKNQDKRAKHLMSWVGAKVQTPNLVTQLSEVEQQVRAELTWNQFDFQTWQMSSKKDEVYHEMFAQPENAKKHAKVRSAVDLKMKEGAERMRADEAGPSDQYKMSLKDVASVIDGAMERMIQSNEKQNWVIAGLRRNGMVVMRPQKDGSLKYQDEQKEEWCKGMPIGSSRISQDWLKNRMAWIKSGGNQVDEPIWARIEGAKELADLIEWSYTTGLAADEQEVMKLDEVDQPEWVAAGKFQLPLDLRRNDAKKKLDAEEREQIRASLQSKSKHEAMQQIDKRAAKYKKKDEIKKAAVALAKKKEDEAEKANAQMHEPFGRQGTVMAIGENEWQIFLDEVSKNAPSKLVWIKHQYLQQIETSQLKKRWEWPQLSLSRVHKKELLLEAGTIGEDVDDQESWDPVELIGPKCPDGGLEAQTMVFGWLLLQYMSKGKQLGSMDGITMLFPQLLWCLVNEKAEVDHERSIRYYDSLRGSVDETEIGTEAEIENMHEGCVNMAEEVLSKMLSCECIDEALLNGPPLIRENEKVRQPMMSNMCGHFVLSYMEGEMSSHLDYGPASAGHAHGLAFAWHSRLEKMSKQLANEVPKIKKDLELANEKQIQLGKKSLDQMHKQHQLAKSRMKKNEELTALMSEAVVCLDEKKTIQIDQLPHEYHVARARIVARGVGICSSCRFQSGWLRCDEAKCLAYWMRREHKRTGKHIDAKYQMGKP</sequence>
<evidence type="ECO:0000256" key="1">
    <source>
        <dbReference type="SAM" id="MobiDB-lite"/>
    </source>
</evidence>
<evidence type="ECO:0000313" key="3">
    <source>
        <dbReference type="Proteomes" id="UP001642464"/>
    </source>
</evidence>
<accession>A0ABP0LZE2</accession>
<dbReference type="EMBL" id="CAXAMM010018779">
    <property type="protein sequence ID" value="CAK9044178.1"/>
    <property type="molecule type" value="Genomic_DNA"/>
</dbReference>
<organism evidence="2 3">
    <name type="scientific">Durusdinium trenchii</name>
    <dbReference type="NCBI Taxonomy" id="1381693"/>
    <lineage>
        <taxon>Eukaryota</taxon>
        <taxon>Sar</taxon>
        <taxon>Alveolata</taxon>
        <taxon>Dinophyceae</taxon>
        <taxon>Suessiales</taxon>
        <taxon>Symbiodiniaceae</taxon>
        <taxon>Durusdinium</taxon>
    </lineage>
</organism>
<comment type="caution">
    <text evidence="2">The sequence shown here is derived from an EMBL/GenBank/DDBJ whole genome shotgun (WGS) entry which is preliminary data.</text>
</comment>
<gene>
    <name evidence="2" type="ORF">SCF082_LOCUS25141</name>
</gene>
<proteinExistence type="predicted"/>
<feature type="compositionally biased region" description="Basic and acidic residues" evidence="1">
    <location>
        <begin position="500"/>
        <end position="523"/>
    </location>
</feature>
<evidence type="ECO:0000313" key="2">
    <source>
        <dbReference type="EMBL" id="CAK9044178.1"/>
    </source>
</evidence>
<feature type="region of interest" description="Disordered" evidence="1">
    <location>
        <begin position="411"/>
        <end position="433"/>
    </location>
</feature>
<protein>
    <submittedName>
        <fullName evidence="2">Uncharacterized protein</fullName>
    </submittedName>
</protein>
<feature type="region of interest" description="Disordered" evidence="1">
    <location>
        <begin position="493"/>
        <end position="524"/>
    </location>
</feature>
<keyword evidence="3" id="KW-1185">Reference proteome</keyword>
<name>A0ABP0LZE2_9DINO</name>
<reference evidence="2 3" key="1">
    <citation type="submission" date="2024-02" db="EMBL/GenBank/DDBJ databases">
        <authorList>
            <person name="Chen Y."/>
            <person name="Shah S."/>
            <person name="Dougan E. K."/>
            <person name="Thang M."/>
            <person name="Chan C."/>
        </authorList>
    </citation>
    <scope>NUCLEOTIDE SEQUENCE [LARGE SCALE GENOMIC DNA]</scope>
</reference>
<dbReference type="Proteomes" id="UP001642464">
    <property type="component" value="Unassembled WGS sequence"/>
</dbReference>